<name>A0A923NBV4_9FIRM</name>
<evidence type="ECO:0000313" key="1">
    <source>
        <dbReference type="EMBL" id="MBC5998812.1"/>
    </source>
</evidence>
<dbReference type="Proteomes" id="UP000644115">
    <property type="component" value="Unassembled WGS sequence"/>
</dbReference>
<organism evidence="1 2">
    <name type="scientific">Lentihominibacter faecis</name>
    <dbReference type="NCBI Taxonomy" id="2764712"/>
    <lineage>
        <taxon>Bacteria</taxon>
        <taxon>Bacillati</taxon>
        <taxon>Bacillota</taxon>
        <taxon>Clostridia</taxon>
        <taxon>Peptostreptococcales</taxon>
        <taxon>Anaerovoracaceae</taxon>
        <taxon>Lentihominibacter</taxon>
    </lineage>
</organism>
<dbReference type="EMBL" id="JACRWC010000035">
    <property type="protein sequence ID" value="MBC5998812.1"/>
    <property type="molecule type" value="Genomic_DNA"/>
</dbReference>
<reference evidence="1" key="1">
    <citation type="submission" date="2020-08" db="EMBL/GenBank/DDBJ databases">
        <authorList>
            <person name="Liu C."/>
            <person name="Sun Q."/>
        </authorList>
    </citation>
    <scope>NUCLEOTIDE SEQUENCE</scope>
    <source>
        <strain evidence="1">BX16</strain>
    </source>
</reference>
<proteinExistence type="predicted"/>
<dbReference type="RefSeq" id="WP_177264401.1">
    <property type="nucleotide sequence ID" value="NZ_JACRWC010000035.1"/>
</dbReference>
<dbReference type="AlphaFoldDB" id="A0A923NBV4"/>
<protein>
    <submittedName>
        <fullName evidence="1">Uncharacterized protein</fullName>
    </submittedName>
</protein>
<comment type="caution">
    <text evidence="1">The sequence shown here is derived from an EMBL/GenBank/DDBJ whole genome shotgun (WGS) entry which is preliminary data.</text>
</comment>
<evidence type="ECO:0000313" key="2">
    <source>
        <dbReference type="Proteomes" id="UP000644115"/>
    </source>
</evidence>
<keyword evidence="2" id="KW-1185">Reference proteome</keyword>
<sequence>MRIAVISTQNRLLSGAIIKYMQERSELRPVRILEDNDEEPLKTCKSVQADVLLMEVNQIPPFTFSQRRSAAAQIRKCLPSCRIAFICDENADPEDAKKVKELNKEGGIDTFFYSSVTGEYLVDMLDTL</sequence>
<gene>
    <name evidence="1" type="ORF">H8876_02175</name>
</gene>
<accession>A0A923NBV4</accession>